<evidence type="ECO:0000313" key="3">
    <source>
        <dbReference type="Proteomes" id="UP001179121"/>
    </source>
</evidence>
<organism evidence="2 3">
    <name type="scientific">Nitrospira tepida</name>
    <dbReference type="NCBI Taxonomy" id="2973512"/>
    <lineage>
        <taxon>Bacteria</taxon>
        <taxon>Pseudomonadati</taxon>
        <taxon>Nitrospirota</taxon>
        <taxon>Nitrospiria</taxon>
        <taxon>Nitrospirales</taxon>
        <taxon>Nitrospiraceae</taxon>
        <taxon>Nitrospira</taxon>
    </lineage>
</organism>
<dbReference type="Proteomes" id="UP001179121">
    <property type="component" value="Chromosome"/>
</dbReference>
<dbReference type="InterPro" id="IPR008910">
    <property type="entry name" value="MSC_TM_helix"/>
</dbReference>
<feature type="transmembrane region" description="Helical" evidence="1">
    <location>
        <begin position="123"/>
        <end position="148"/>
    </location>
</feature>
<feature type="transmembrane region" description="Helical" evidence="1">
    <location>
        <begin position="160"/>
        <end position="178"/>
    </location>
</feature>
<name>A0AA86T8Y7_9BACT</name>
<dbReference type="EMBL" id="OX365700">
    <property type="protein sequence ID" value="CAI4033767.1"/>
    <property type="molecule type" value="Genomic_DNA"/>
</dbReference>
<feature type="transmembrane region" description="Helical" evidence="1">
    <location>
        <begin position="20"/>
        <end position="44"/>
    </location>
</feature>
<dbReference type="KEGG" id="nti:DNFV4_04209"/>
<sequence length="235" mass="25551">MSDIWRDTMVAAFRDTMVQIMLVLPKLLALLTFILLGIVAAWLVKMLTVRVLAAFRFDALCERFGLSAALSKAGVRRSVSQVAGRLLFWTVFLLFTFMGVDAVDLPATATLISQMMSFLPRVLAAALLLLVGVLASNFFSEAVLIAAVNAHIHEARLAATLVRWGILLFTFAMVLTQLGIANEIVVAAFSITFGGVVLALAIAVGLGSRNVARRAIERRWGGKPEHDDVDELSHI</sequence>
<keyword evidence="1" id="KW-0472">Membrane</keyword>
<gene>
    <name evidence="2" type="ORF">DNFV4_04209</name>
</gene>
<dbReference type="Gene3D" id="1.10.287.1260">
    <property type="match status" value="1"/>
</dbReference>
<evidence type="ECO:0000256" key="1">
    <source>
        <dbReference type="SAM" id="Phobius"/>
    </source>
</evidence>
<dbReference type="AlphaFoldDB" id="A0AA86T8Y7"/>
<accession>A0AA86T8Y7</accession>
<dbReference type="Pfam" id="PF05552">
    <property type="entry name" value="MS_channel_1st_1"/>
    <property type="match status" value="1"/>
</dbReference>
<feature type="transmembrane region" description="Helical" evidence="1">
    <location>
        <begin position="86"/>
        <end position="103"/>
    </location>
</feature>
<keyword evidence="3" id="KW-1185">Reference proteome</keyword>
<reference evidence="2" key="1">
    <citation type="submission" date="2022-10" db="EMBL/GenBank/DDBJ databases">
        <authorList>
            <person name="Koch H."/>
        </authorList>
    </citation>
    <scope>NUCLEOTIDE SEQUENCE</scope>
    <source>
        <strain evidence="2">DNF</strain>
    </source>
</reference>
<feature type="transmembrane region" description="Helical" evidence="1">
    <location>
        <begin position="184"/>
        <end position="206"/>
    </location>
</feature>
<protein>
    <submittedName>
        <fullName evidence="2">Uncharacterized protein</fullName>
    </submittedName>
</protein>
<evidence type="ECO:0000313" key="2">
    <source>
        <dbReference type="EMBL" id="CAI4033767.1"/>
    </source>
</evidence>
<dbReference type="RefSeq" id="WP_289271202.1">
    <property type="nucleotide sequence ID" value="NZ_OX365700.1"/>
</dbReference>
<keyword evidence="1" id="KW-1133">Transmembrane helix</keyword>
<proteinExistence type="predicted"/>
<keyword evidence="1" id="KW-0812">Transmembrane</keyword>